<sequence length="149" mass="16064">MSAVEPDARASPHEGHCETNLDQAIAVQAAKTAEGVRAVCCLPALLTDASSAQVEAVGRFGWHLGMAVQYHNDLSDLWPAEPLNRSRYGDVRRRKITPTVVVCLESGHHDSGRLAEFYGGDGEPAEEQLAAVADLSAWTGRHTSSATRW</sequence>
<dbReference type="GO" id="GO:0004659">
    <property type="term" value="F:prenyltransferase activity"/>
    <property type="evidence" value="ECO:0007669"/>
    <property type="project" value="InterPro"/>
</dbReference>
<evidence type="ECO:0000313" key="1">
    <source>
        <dbReference type="EMBL" id="GCB88229.1"/>
    </source>
</evidence>
<dbReference type="EMBL" id="BHXC01000006">
    <property type="protein sequence ID" value="GCB88229.1"/>
    <property type="molecule type" value="Genomic_DNA"/>
</dbReference>
<protein>
    <submittedName>
        <fullName evidence="1">Polyprenyl synthetase IdsB</fullName>
    </submittedName>
</protein>
<evidence type="ECO:0000313" key="2">
    <source>
        <dbReference type="Proteomes" id="UP000288351"/>
    </source>
</evidence>
<dbReference type="Pfam" id="PF00348">
    <property type="entry name" value="polyprenyl_synt"/>
    <property type="match status" value="1"/>
</dbReference>
<proteinExistence type="predicted"/>
<organism evidence="1 2">
    <name type="scientific">Streptomyces noursei</name>
    <name type="common">Streptomyces albulus</name>
    <dbReference type="NCBI Taxonomy" id="1971"/>
    <lineage>
        <taxon>Bacteria</taxon>
        <taxon>Bacillati</taxon>
        <taxon>Actinomycetota</taxon>
        <taxon>Actinomycetes</taxon>
        <taxon>Kitasatosporales</taxon>
        <taxon>Streptomycetaceae</taxon>
        <taxon>Streptomyces</taxon>
    </lineage>
</organism>
<accession>A0A401QS45</accession>
<dbReference type="InterPro" id="IPR008949">
    <property type="entry name" value="Isoprenoid_synthase_dom_sf"/>
</dbReference>
<dbReference type="Proteomes" id="UP000288351">
    <property type="component" value="Unassembled WGS sequence"/>
</dbReference>
<dbReference type="GO" id="GO:0008299">
    <property type="term" value="P:isoprenoid biosynthetic process"/>
    <property type="evidence" value="ECO:0007669"/>
    <property type="project" value="InterPro"/>
</dbReference>
<name>A0A401QS45_STRNR</name>
<comment type="caution">
    <text evidence="1">The sequence shown here is derived from an EMBL/GenBank/DDBJ whole genome shotgun (WGS) entry which is preliminary data.</text>
</comment>
<dbReference type="SUPFAM" id="SSF48576">
    <property type="entry name" value="Terpenoid synthases"/>
    <property type="match status" value="1"/>
</dbReference>
<gene>
    <name evidence="1" type="primary">idsB</name>
    <name evidence="1" type="ORF">SALB_00899</name>
</gene>
<reference evidence="1 2" key="1">
    <citation type="journal article" date="2019" name="Microbiol. Resour. Announc.">
        <title>Draft Genome Sequence of the Most Traditional epsilon-Poly-l-Lysine Producer, Streptomyces albulus NBRC14147.</title>
        <authorList>
            <person name="Yamanaka K."/>
            <person name="Hamano Y."/>
        </authorList>
    </citation>
    <scope>NUCLEOTIDE SEQUENCE [LARGE SCALE GENOMIC DNA]</scope>
    <source>
        <strain evidence="1 2">NBRC 14147</strain>
    </source>
</reference>
<dbReference type="Gene3D" id="1.10.600.10">
    <property type="entry name" value="Farnesyl Diphosphate Synthase"/>
    <property type="match status" value="1"/>
</dbReference>
<dbReference type="AlphaFoldDB" id="A0A401QS45"/>
<dbReference type="InterPro" id="IPR000092">
    <property type="entry name" value="Polyprenyl_synt"/>
</dbReference>